<dbReference type="EMBL" id="JBHUFA010000001">
    <property type="protein sequence ID" value="MFD1695006.1"/>
    <property type="molecule type" value="Genomic_DNA"/>
</dbReference>
<evidence type="ECO:0000256" key="7">
    <source>
        <dbReference type="SAM" id="Phobius"/>
    </source>
</evidence>
<dbReference type="PANTHER" id="PTHR30213:SF0">
    <property type="entry name" value="UPF0761 MEMBRANE PROTEIN YIHY"/>
    <property type="match status" value="1"/>
</dbReference>
<feature type="transmembrane region" description="Helical" evidence="7">
    <location>
        <begin position="188"/>
        <end position="210"/>
    </location>
</feature>
<dbReference type="InterPro" id="IPR017039">
    <property type="entry name" value="Virul_fac_BrkB"/>
</dbReference>
<evidence type="ECO:0000313" key="9">
    <source>
        <dbReference type="Proteomes" id="UP001597327"/>
    </source>
</evidence>
<feature type="transmembrane region" description="Helical" evidence="7">
    <location>
        <begin position="222"/>
        <end position="248"/>
    </location>
</feature>
<dbReference type="Pfam" id="PF03631">
    <property type="entry name" value="Virul_fac_BrkB"/>
    <property type="match status" value="1"/>
</dbReference>
<keyword evidence="5 7" id="KW-0472">Membrane</keyword>
<feature type="transmembrane region" description="Helical" evidence="7">
    <location>
        <begin position="295"/>
        <end position="317"/>
    </location>
</feature>
<feature type="transmembrane region" description="Helical" evidence="7">
    <location>
        <begin position="75"/>
        <end position="104"/>
    </location>
</feature>
<keyword evidence="2" id="KW-1003">Cell membrane</keyword>
<evidence type="ECO:0000256" key="4">
    <source>
        <dbReference type="ARBA" id="ARBA00022989"/>
    </source>
</evidence>
<gene>
    <name evidence="8" type="ORF">ACFSC7_05720</name>
</gene>
<comment type="caution">
    <text evidence="8">The sequence shown here is derived from an EMBL/GenBank/DDBJ whole genome shotgun (WGS) entry which is preliminary data.</text>
</comment>
<feature type="transmembrane region" description="Helical" evidence="7">
    <location>
        <begin position="260"/>
        <end position="283"/>
    </location>
</feature>
<protein>
    <submittedName>
        <fullName evidence="8">YihY/virulence factor BrkB family protein</fullName>
    </submittedName>
</protein>
<evidence type="ECO:0000256" key="3">
    <source>
        <dbReference type="ARBA" id="ARBA00022692"/>
    </source>
</evidence>
<organism evidence="8 9">
    <name type="scientific">Roseibium aestuarii</name>
    <dbReference type="NCBI Taxonomy" id="2600299"/>
    <lineage>
        <taxon>Bacteria</taxon>
        <taxon>Pseudomonadati</taxon>
        <taxon>Pseudomonadota</taxon>
        <taxon>Alphaproteobacteria</taxon>
        <taxon>Hyphomicrobiales</taxon>
        <taxon>Stappiaceae</taxon>
        <taxon>Roseibium</taxon>
    </lineage>
</organism>
<accession>A0ABW4JU04</accession>
<keyword evidence="9" id="KW-1185">Reference proteome</keyword>
<dbReference type="PANTHER" id="PTHR30213">
    <property type="entry name" value="INNER MEMBRANE PROTEIN YHJD"/>
    <property type="match status" value="1"/>
</dbReference>
<keyword evidence="4 7" id="KW-1133">Transmembrane helix</keyword>
<feature type="region of interest" description="Disordered" evidence="6">
    <location>
        <begin position="1"/>
        <end position="48"/>
    </location>
</feature>
<proteinExistence type="predicted"/>
<dbReference type="RefSeq" id="WP_149891208.1">
    <property type="nucleotide sequence ID" value="NZ_JBHUFA010000001.1"/>
</dbReference>
<keyword evidence="3 7" id="KW-0812">Transmembrane</keyword>
<reference evidence="9" key="1">
    <citation type="journal article" date="2019" name="Int. J. Syst. Evol. Microbiol.">
        <title>The Global Catalogue of Microorganisms (GCM) 10K type strain sequencing project: providing services to taxonomists for standard genome sequencing and annotation.</title>
        <authorList>
            <consortium name="The Broad Institute Genomics Platform"/>
            <consortium name="The Broad Institute Genome Sequencing Center for Infectious Disease"/>
            <person name="Wu L."/>
            <person name="Ma J."/>
        </authorList>
    </citation>
    <scope>NUCLEOTIDE SEQUENCE [LARGE SCALE GENOMIC DNA]</scope>
    <source>
        <strain evidence="9">JCM 3369</strain>
    </source>
</reference>
<evidence type="ECO:0000313" key="8">
    <source>
        <dbReference type="EMBL" id="MFD1695006.1"/>
    </source>
</evidence>
<name>A0ABW4JU04_9HYPH</name>
<evidence type="ECO:0000256" key="6">
    <source>
        <dbReference type="SAM" id="MobiDB-lite"/>
    </source>
</evidence>
<evidence type="ECO:0000256" key="1">
    <source>
        <dbReference type="ARBA" id="ARBA00004651"/>
    </source>
</evidence>
<sequence>MANSTSDTLARDANRPRIGTAAPTPERGSGDDVATADWRGQRGRGRRARSITQIPSRGWLDILLRVRDKLQDDNIGLIAAGSTFFIILSLVPALGALVSLYGLLTDPMTLGDQLDRFELYVPAGAMEIIRGELTRLVTRTDQTLGVSFVISLVAALWSANKGVAALFQAMNVAYKEAETRNFLVVKGLTLAFTLSILIFGLIVLNSAVTLPLVFGALGLDGLYALIAGISVPLLLLGGSVFGIGALYRWGPSRRGAKWRWITPGALFAAVAMIAVAAGFAFYLSRFGDYGATYGSLGAVIGLMMWIYLSTYVVLLGAELNAEIEHQTALDSTIGPDRPMGERDATVADTVGETRSLGLRKAYLKVRSLLAPTGLVPGDGR</sequence>
<feature type="transmembrane region" description="Helical" evidence="7">
    <location>
        <begin position="144"/>
        <end position="167"/>
    </location>
</feature>
<dbReference type="Proteomes" id="UP001597327">
    <property type="component" value="Unassembled WGS sequence"/>
</dbReference>
<evidence type="ECO:0000256" key="2">
    <source>
        <dbReference type="ARBA" id="ARBA00022475"/>
    </source>
</evidence>
<dbReference type="NCBIfam" id="TIGR00765">
    <property type="entry name" value="yihY_not_rbn"/>
    <property type="match status" value="1"/>
</dbReference>
<evidence type="ECO:0000256" key="5">
    <source>
        <dbReference type="ARBA" id="ARBA00023136"/>
    </source>
</evidence>
<comment type="subcellular location">
    <subcellularLocation>
        <location evidence="1">Cell membrane</location>
        <topology evidence="1">Multi-pass membrane protein</topology>
    </subcellularLocation>
</comment>